<gene>
    <name evidence="13" type="primary">argS</name>
    <name evidence="13" type="ORF">COX06_02675</name>
</gene>
<keyword evidence="6 10" id="KW-0648">Protein biosynthesis</keyword>
<keyword evidence="4 10" id="KW-0547">Nucleotide-binding</keyword>
<evidence type="ECO:0000256" key="6">
    <source>
        <dbReference type="ARBA" id="ARBA00022917"/>
    </source>
</evidence>
<dbReference type="InterPro" id="IPR036695">
    <property type="entry name" value="Arg-tRNA-synth_N_sf"/>
</dbReference>
<evidence type="ECO:0000256" key="7">
    <source>
        <dbReference type="ARBA" id="ARBA00023146"/>
    </source>
</evidence>
<feature type="domain" description="DALR anticodon binding" evidence="11">
    <location>
        <begin position="420"/>
        <end position="535"/>
    </location>
</feature>
<evidence type="ECO:0000259" key="11">
    <source>
        <dbReference type="SMART" id="SM00836"/>
    </source>
</evidence>
<dbReference type="PRINTS" id="PR01038">
    <property type="entry name" value="TRNASYNTHARG"/>
</dbReference>
<evidence type="ECO:0000256" key="9">
    <source>
        <dbReference type="NCBIfam" id="TIGR00456"/>
    </source>
</evidence>
<dbReference type="InterPro" id="IPR008909">
    <property type="entry name" value="DALR_anticod-bd"/>
</dbReference>
<evidence type="ECO:0000256" key="8">
    <source>
        <dbReference type="ARBA" id="ARBA00049339"/>
    </source>
</evidence>
<evidence type="ECO:0000256" key="4">
    <source>
        <dbReference type="ARBA" id="ARBA00022741"/>
    </source>
</evidence>
<dbReference type="AlphaFoldDB" id="A0A2H0BCY1"/>
<sequence length="535" mass="60241">MKSVIVEEIRELIQKALDTLGLETSGFVVEHPADLKMGDYSTNAAIKYGHGEEILSYLNENRPEGVKKIMLAGPGFINFYLSKEFFKKSLGEIIDKGDEFGKNQKLKRKKIFIEHTQPNPFKEFHIGHLMNNAIGEAIARIVSANGALVKTASYHGDVGLHVAKAVWAIKHDHDLKYAYAVGAKAYEEDDEVKKEIQDINKKIYEHSDEEINKIYDMGKKASMESFYKLYRTIGATFDYCFFESEAGALGKQIVMENLGKTFEESEGAIVFKGEKFGLHTRVFLNREKLPTYEAKEIALALIKKNIFPYDKSITITGNEQDAFFNVVEKASESLYPELEGKLKHLSHGMLRLPSGKMSSRAGKVITAEELIESVKEKVKGDEMVAIGAIKYMILRQSIGNDIVFDVEKSVSTEGDSGVYLQYAYARANSLLEKANIQGRTLDINSQGQTLRDTHEIEKILYRFPEVIERAGQEYAPHYITTYLTELAGSFNNFYAHEQVIDDSLESPYRLAIVKAFNIVMKNGLSILGIPSPEKM</sequence>
<dbReference type="InterPro" id="IPR001278">
    <property type="entry name" value="Arg-tRNA-ligase"/>
</dbReference>
<dbReference type="GO" id="GO:0005524">
    <property type="term" value="F:ATP binding"/>
    <property type="evidence" value="ECO:0007669"/>
    <property type="project" value="UniProtKB-KW"/>
</dbReference>
<dbReference type="GO" id="GO:0005737">
    <property type="term" value="C:cytoplasm"/>
    <property type="evidence" value="ECO:0007669"/>
    <property type="project" value="UniProtKB-UniRule"/>
</dbReference>
<dbReference type="Gene3D" id="3.30.1360.70">
    <property type="entry name" value="Arginyl tRNA synthetase N-terminal domain"/>
    <property type="match status" value="1"/>
</dbReference>
<dbReference type="SUPFAM" id="SSF52374">
    <property type="entry name" value="Nucleotidylyl transferase"/>
    <property type="match status" value="1"/>
</dbReference>
<dbReference type="GO" id="GO:0006420">
    <property type="term" value="P:arginyl-tRNA aminoacylation"/>
    <property type="evidence" value="ECO:0007669"/>
    <property type="project" value="UniProtKB-UniRule"/>
</dbReference>
<reference evidence="13 14" key="1">
    <citation type="submission" date="2017-09" db="EMBL/GenBank/DDBJ databases">
        <title>Depth-based differentiation of microbial function through sediment-hosted aquifers and enrichment of novel symbionts in the deep terrestrial subsurface.</title>
        <authorList>
            <person name="Probst A.J."/>
            <person name="Ladd B."/>
            <person name="Jarett J.K."/>
            <person name="Geller-Mcgrath D.E."/>
            <person name="Sieber C.M."/>
            <person name="Emerson J.B."/>
            <person name="Anantharaman K."/>
            <person name="Thomas B.C."/>
            <person name="Malmstrom R."/>
            <person name="Stieglmeier M."/>
            <person name="Klingl A."/>
            <person name="Woyke T."/>
            <person name="Ryan C.M."/>
            <person name="Banfield J.F."/>
        </authorList>
    </citation>
    <scope>NUCLEOTIDE SEQUENCE [LARGE SCALE GENOMIC DNA]</scope>
    <source>
        <strain evidence="13">CG22_combo_CG10-13_8_21_14_all_42_17</strain>
    </source>
</reference>
<dbReference type="SUPFAM" id="SSF47323">
    <property type="entry name" value="Anticodon-binding domain of a subclass of class I aminoacyl-tRNA synthetases"/>
    <property type="match status" value="1"/>
</dbReference>
<dbReference type="Pfam" id="PF00750">
    <property type="entry name" value="tRNA-synt_1d"/>
    <property type="match status" value="1"/>
</dbReference>
<name>A0A2H0BCY1_9BACT</name>
<evidence type="ECO:0000259" key="12">
    <source>
        <dbReference type="SMART" id="SM01016"/>
    </source>
</evidence>
<accession>A0A2H0BCY1</accession>
<dbReference type="InterPro" id="IPR009080">
    <property type="entry name" value="tRNAsynth_Ia_anticodon-bd"/>
</dbReference>
<evidence type="ECO:0000256" key="5">
    <source>
        <dbReference type="ARBA" id="ARBA00022840"/>
    </source>
</evidence>
<dbReference type="FunFam" id="1.10.730.10:FF:000006">
    <property type="entry name" value="Arginyl-tRNA synthetase 2, mitochondrial"/>
    <property type="match status" value="1"/>
</dbReference>
<dbReference type="Proteomes" id="UP000229794">
    <property type="component" value="Unassembled WGS sequence"/>
</dbReference>
<evidence type="ECO:0000256" key="3">
    <source>
        <dbReference type="ARBA" id="ARBA00022598"/>
    </source>
</evidence>
<dbReference type="NCBIfam" id="TIGR00456">
    <property type="entry name" value="argS"/>
    <property type="match status" value="1"/>
</dbReference>
<dbReference type="PANTHER" id="PTHR11956:SF5">
    <property type="entry name" value="ARGININE--TRNA LIGASE, CYTOPLASMIC"/>
    <property type="match status" value="1"/>
</dbReference>
<dbReference type="PANTHER" id="PTHR11956">
    <property type="entry name" value="ARGINYL-TRNA SYNTHETASE"/>
    <property type="match status" value="1"/>
</dbReference>
<evidence type="ECO:0000256" key="1">
    <source>
        <dbReference type="ARBA" id="ARBA00005594"/>
    </source>
</evidence>
<protein>
    <recommendedName>
        <fullName evidence="2 9">Arginine--tRNA ligase</fullName>
        <ecNumber evidence="2 9">6.1.1.19</ecNumber>
    </recommendedName>
</protein>
<dbReference type="Gene3D" id="1.10.730.10">
    <property type="entry name" value="Isoleucyl-tRNA Synthetase, Domain 1"/>
    <property type="match status" value="1"/>
</dbReference>
<evidence type="ECO:0000256" key="2">
    <source>
        <dbReference type="ARBA" id="ARBA00012837"/>
    </source>
</evidence>
<dbReference type="EC" id="6.1.1.19" evidence="2 9"/>
<organism evidence="13 14">
    <name type="scientific">Candidatus Zambryskibacteria bacterium CG22_combo_CG10-13_8_21_14_all_42_17</name>
    <dbReference type="NCBI Taxonomy" id="1975118"/>
    <lineage>
        <taxon>Bacteria</taxon>
        <taxon>Candidatus Zambryskiibacteriota</taxon>
    </lineage>
</organism>
<keyword evidence="3 10" id="KW-0436">Ligase</keyword>
<proteinExistence type="inferred from homology"/>
<evidence type="ECO:0000256" key="10">
    <source>
        <dbReference type="RuleBase" id="RU363038"/>
    </source>
</evidence>
<dbReference type="InterPro" id="IPR035684">
    <property type="entry name" value="ArgRS_core"/>
</dbReference>
<comment type="similarity">
    <text evidence="1 10">Belongs to the class-I aminoacyl-tRNA synthetase family.</text>
</comment>
<dbReference type="SUPFAM" id="SSF55190">
    <property type="entry name" value="Arginyl-tRNA synthetase (ArgRS), N-terminal 'additional' domain"/>
    <property type="match status" value="1"/>
</dbReference>
<dbReference type="EMBL" id="PCST01000036">
    <property type="protein sequence ID" value="PIP55532.1"/>
    <property type="molecule type" value="Genomic_DNA"/>
</dbReference>
<dbReference type="SMART" id="SM01016">
    <property type="entry name" value="Arg_tRNA_synt_N"/>
    <property type="match status" value="1"/>
</dbReference>
<dbReference type="InterPro" id="IPR014729">
    <property type="entry name" value="Rossmann-like_a/b/a_fold"/>
</dbReference>
<comment type="caution">
    <text evidence="13">The sequence shown here is derived from an EMBL/GenBank/DDBJ whole genome shotgun (WGS) entry which is preliminary data.</text>
</comment>
<comment type="catalytic activity">
    <reaction evidence="8">
        <text>tRNA(Arg) + L-arginine + ATP = L-arginyl-tRNA(Arg) + AMP + diphosphate</text>
        <dbReference type="Rhea" id="RHEA:20301"/>
        <dbReference type="Rhea" id="RHEA-COMP:9658"/>
        <dbReference type="Rhea" id="RHEA-COMP:9673"/>
        <dbReference type="ChEBI" id="CHEBI:30616"/>
        <dbReference type="ChEBI" id="CHEBI:32682"/>
        <dbReference type="ChEBI" id="CHEBI:33019"/>
        <dbReference type="ChEBI" id="CHEBI:78442"/>
        <dbReference type="ChEBI" id="CHEBI:78513"/>
        <dbReference type="ChEBI" id="CHEBI:456215"/>
        <dbReference type="EC" id="6.1.1.19"/>
    </reaction>
</comment>
<keyword evidence="5 10" id="KW-0067">ATP-binding</keyword>
<keyword evidence="7 10" id="KW-0030">Aminoacyl-tRNA synthetase</keyword>
<feature type="domain" description="Arginyl tRNA synthetase N-terminal" evidence="12">
    <location>
        <begin position="7"/>
        <end position="81"/>
    </location>
</feature>
<evidence type="ECO:0000313" key="13">
    <source>
        <dbReference type="EMBL" id="PIP55532.1"/>
    </source>
</evidence>
<dbReference type="Gene3D" id="3.40.50.620">
    <property type="entry name" value="HUPs"/>
    <property type="match status" value="1"/>
</dbReference>
<evidence type="ECO:0000313" key="14">
    <source>
        <dbReference type="Proteomes" id="UP000229794"/>
    </source>
</evidence>
<dbReference type="InterPro" id="IPR005148">
    <property type="entry name" value="Arg-tRNA-synth_N"/>
</dbReference>
<dbReference type="SMART" id="SM00836">
    <property type="entry name" value="DALR_1"/>
    <property type="match status" value="1"/>
</dbReference>
<dbReference type="Pfam" id="PF03485">
    <property type="entry name" value="Arg_tRNA_synt_N"/>
    <property type="match status" value="1"/>
</dbReference>
<dbReference type="Pfam" id="PF05746">
    <property type="entry name" value="DALR_1"/>
    <property type="match status" value="1"/>
</dbReference>
<dbReference type="GO" id="GO:0004814">
    <property type="term" value="F:arginine-tRNA ligase activity"/>
    <property type="evidence" value="ECO:0007669"/>
    <property type="project" value="UniProtKB-UniRule"/>
</dbReference>